<sequence length="380" mass="41893">MRVAIIHYWLVGMRGGEKVIEALCDMYPQADIFTHVYAPDMVSEKIRAHRIVPTFINSLPRAARMYKNYLPLMPLALEQLDLRGYDLIISSESGPAKGIIPPPGALHVCYCHTPMRYIWNMYHEYRDGAGALTRLLMPPLSHYLRMWDVSSAARVDSFVANSTTVAGRIRRYYGADSHVIHPPVDTEAFSPLPAAELGDFYLMAGELVAYKRPDLAIRAFNEMKLKLVVIGGGEMLQEVRRLAGPTITVLGSQPFSVLKDHYARCRALIFPGEEDFGMVPVEAMASGRPVIAYGRGGATETVADGLSGVFFPEQSVASIISAVERLNGLALDPAIIAAHAAQFGRKQFFQNMRAHIDGLLGAHLAPRATVSPQQDRRTTG</sequence>
<dbReference type="Gene3D" id="3.40.50.2000">
    <property type="entry name" value="Glycogen Phosphorylase B"/>
    <property type="match status" value="2"/>
</dbReference>
<dbReference type="PANTHER" id="PTHR45947">
    <property type="entry name" value="SULFOQUINOVOSYL TRANSFERASE SQD2"/>
    <property type="match status" value="1"/>
</dbReference>
<dbReference type="SUPFAM" id="SSF53756">
    <property type="entry name" value="UDP-Glycosyltransferase/glycogen phosphorylase"/>
    <property type="match status" value="1"/>
</dbReference>
<dbReference type="RefSeq" id="WP_211400726.1">
    <property type="nucleotide sequence ID" value="NZ_JAFCLK010000021.1"/>
</dbReference>
<dbReference type="InterPro" id="IPR028098">
    <property type="entry name" value="Glyco_trans_4-like_N"/>
</dbReference>
<organism evidence="3 4">
    <name type="scientific">Bradyrhizobium denitrificans</name>
    <dbReference type="NCBI Taxonomy" id="2734912"/>
    <lineage>
        <taxon>Bacteria</taxon>
        <taxon>Pseudomonadati</taxon>
        <taxon>Pseudomonadota</taxon>
        <taxon>Alphaproteobacteria</taxon>
        <taxon>Hyphomicrobiales</taxon>
        <taxon>Nitrobacteraceae</taxon>
        <taxon>Bradyrhizobium</taxon>
    </lineage>
</organism>
<evidence type="ECO:0000313" key="4">
    <source>
        <dbReference type="Proteomes" id="UP001314635"/>
    </source>
</evidence>
<feature type="domain" description="Glycosyl transferase family 1" evidence="1">
    <location>
        <begin position="196"/>
        <end position="326"/>
    </location>
</feature>
<reference evidence="4" key="1">
    <citation type="journal article" date="2021" name="ISME J.">
        <title>Evolutionary origin and ecological implication of a unique nif island in free-living Bradyrhizobium lineages.</title>
        <authorList>
            <person name="Tao J."/>
        </authorList>
    </citation>
    <scope>NUCLEOTIDE SEQUENCE [LARGE SCALE GENOMIC DNA]</scope>
    <source>
        <strain evidence="4">SZCCT0094</strain>
    </source>
</reference>
<evidence type="ECO:0000313" key="3">
    <source>
        <dbReference type="EMBL" id="MBR1138446.1"/>
    </source>
</evidence>
<dbReference type="Pfam" id="PF00534">
    <property type="entry name" value="Glycos_transf_1"/>
    <property type="match status" value="1"/>
</dbReference>
<evidence type="ECO:0000259" key="1">
    <source>
        <dbReference type="Pfam" id="PF00534"/>
    </source>
</evidence>
<dbReference type="Proteomes" id="UP001314635">
    <property type="component" value="Unassembled WGS sequence"/>
</dbReference>
<dbReference type="PANTHER" id="PTHR45947:SF3">
    <property type="entry name" value="SULFOQUINOVOSYL TRANSFERASE SQD2"/>
    <property type="match status" value="1"/>
</dbReference>
<dbReference type="InterPro" id="IPR001296">
    <property type="entry name" value="Glyco_trans_1"/>
</dbReference>
<gene>
    <name evidence="3" type="ORF">JQ619_22000</name>
</gene>
<comment type="caution">
    <text evidence="3">The sequence shown here is derived from an EMBL/GenBank/DDBJ whole genome shotgun (WGS) entry which is preliminary data.</text>
</comment>
<dbReference type="InterPro" id="IPR050194">
    <property type="entry name" value="Glycosyltransferase_grp1"/>
</dbReference>
<proteinExistence type="predicted"/>
<dbReference type="EMBL" id="JAFCLK010000021">
    <property type="protein sequence ID" value="MBR1138446.1"/>
    <property type="molecule type" value="Genomic_DNA"/>
</dbReference>
<dbReference type="Pfam" id="PF13439">
    <property type="entry name" value="Glyco_transf_4"/>
    <property type="match status" value="1"/>
</dbReference>
<keyword evidence="4" id="KW-1185">Reference proteome</keyword>
<protein>
    <submittedName>
        <fullName evidence="3">Glycosyltransferase</fullName>
    </submittedName>
</protein>
<name>A0ABS5GBF5_9BRAD</name>
<accession>A0ABS5GBF5</accession>
<evidence type="ECO:0000259" key="2">
    <source>
        <dbReference type="Pfam" id="PF13439"/>
    </source>
</evidence>
<feature type="domain" description="Glycosyltransferase subfamily 4-like N-terminal" evidence="2">
    <location>
        <begin position="14"/>
        <end position="187"/>
    </location>
</feature>